<organism evidence="9 10">
    <name type="scientific">Sporosarcina limicola</name>
    <dbReference type="NCBI Taxonomy" id="34101"/>
    <lineage>
        <taxon>Bacteria</taxon>
        <taxon>Bacillati</taxon>
        <taxon>Bacillota</taxon>
        <taxon>Bacilli</taxon>
        <taxon>Bacillales</taxon>
        <taxon>Caryophanaceae</taxon>
        <taxon>Sporosarcina</taxon>
    </lineage>
</organism>
<feature type="domain" description="Flagellar hook-associated protein FlgK helical" evidence="8">
    <location>
        <begin position="102"/>
        <end position="355"/>
    </location>
</feature>
<dbReference type="PANTHER" id="PTHR30033">
    <property type="entry name" value="FLAGELLAR HOOK-ASSOCIATED PROTEIN 1"/>
    <property type="match status" value="1"/>
</dbReference>
<dbReference type="Pfam" id="PF22638">
    <property type="entry name" value="FlgK_D1"/>
    <property type="match status" value="1"/>
</dbReference>
<dbReference type="GO" id="GO:0044780">
    <property type="term" value="P:bacterial-type flagellum assembly"/>
    <property type="evidence" value="ECO:0007669"/>
    <property type="project" value="InterPro"/>
</dbReference>
<feature type="domain" description="Flagellar basal-body/hook protein C-terminal" evidence="7">
    <location>
        <begin position="460"/>
        <end position="498"/>
    </location>
</feature>
<protein>
    <recommendedName>
        <fullName evidence="4">Flagellar hook-associated protein 1</fullName>
    </recommendedName>
</protein>
<dbReference type="InterPro" id="IPR053927">
    <property type="entry name" value="FlgK_helical"/>
</dbReference>
<keyword evidence="9" id="KW-0966">Cell projection</keyword>
<comment type="similarity">
    <text evidence="3">Belongs to the flagella basal body rod proteins family.</text>
</comment>
<evidence type="ECO:0000313" key="10">
    <source>
        <dbReference type="Proteomes" id="UP000658225"/>
    </source>
</evidence>
<dbReference type="PANTHER" id="PTHR30033:SF1">
    <property type="entry name" value="FLAGELLAR HOOK-ASSOCIATED PROTEIN 1"/>
    <property type="match status" value="1"/>
</dbReference>
<keyword evidence="5" id="KW-0964">Secreted</keyword>
<dbReference type="NCBIfam" id="TIGR02492">
    <property type="entry name" value="flgK_ends"/>
    <property type="match status" value="1"/>
</dbReference>
<dbReference type="GO" id="GO:0005198">
    <property type="term" value="F:structural molecule activity"/>
    <property type="evidence" value="ECO:0007669"/>
    <property type="project" value="InterPro"/>
</dbReference>
<name>A0A927MP53_9BACL</name>
<comment type="subcellular location">
    <subcellularLocation>
        <location evidence="1">Bacterial flagellum</location>
    </subcellularLocation>
    <subcellularLocation>
        <location evidence="2">Secreted</location>
    </subcellularLocation>
</comment>
<dbReference type="SUPFAM" id="SSF64518">
    <property type="entry name" value="Phase 1 flagellin"/>
    <property type="match status" value="1"/>
</dbReference>
<reference evidence="9" key="1">
    <citation type="submission" date="2020-10" db="EMBL/GenBank/DDBJ databases">
        <title>Genomic Encyclopedia of Type Strains, Phase IV (KMG-IV): sequencing the most valuable type-strain genomes for metagenomic binning, comparative biology and taxonomic classification.</title>
        <authorList>
            <person name="Goeker M."/>
        </authorList>
    </citation>
    <scope>NUCLEOTIDE SEQUENCE</scope>
    <source>
        <strain evidence="9">DSM 13886</strain>
    </source>
</reference>
<keyword evidence="10" id="KW-1185">Reference proteome</keyword>
<evidence type="ECO:0000259" key="8">
    <source>
        <dbReference type="Pfam" id="PF22638"/>
    </source>
</evidence>
<evidence type="ECO:0000256" key="5">
    <source>
        <dbReference type="ARBA" id="ARBA00022525"/>
    </source>
</evidence>
<dbReference type="RefSeq" id="WP_192598756.1">
    <property type="nucleotide sequence ID" value="NZ_JADBEL010000010.1"/>
</dbReference>
<evidence type="ECO:0000256" key="3">
    <source>
        <dbReference type="ARBA" id="ARBA00009677"/>
    </source>
</evidence>
<dbReference type="InterPro" id="IPR010930">
    <property type="entry name" value="Flg_bb/hook_C_dom"/>
</dbReference>
<evidence type="ECO:0000259" key="7">
    <source>
        <dbReference type="Pfam" id="PF06429"/>
    </source>
</evidence>
<evidence type="ECO:0000256" key="2">
    <source>
        <dbReference type="ARBA" id="ARBA00004613"/>
    </source>
</evidence>
<evidence type="ECO:0000256" key="1">
    <source>
        <dbReference type="ARBA" id="ARBA00004365"/>
    </source>
</evidence>
<accession>A0A927MP53</accession>
<dbReference type="InterPro" id="IPR002371">
    <property type="entry name" value="FlgK"/>
</dbReference>
<keyword evidence="9" id="KW-0969">Cilium</keyword>
<keyword evidence="6" id="KW-0975">Bacterial flagellum</keyword>
<keyword evidence="9" id="KW-0282">Flagellum</keyword>
<evidence type="ECO:0000256" key="6">
    <source>
        <dbReference type="ARBA" id="ARBA00023143"/>
    </source>
</evidence>
<dbReference type="EMBL" id="JADBEL010000010">
    <property type="protein sequence ID" value="MBE1555009.1"/>
    <property type="molecule type" value="Genomic_DNA"/>
</dbReference>
<dbReference type="GO" id="GO:0009424">
    <property type="term" value="C:bacterial-type flagellum hook"/>
    <property type="evidence" value="ECO:0007669"/>
    <property type="project" value="InterPro"/>
</dbReference>
<proteinExistence type="inferred from homology"/>
<evidence type="ECO:0000256" key="4">
    <source>
        <dbReference type="ARBA" id="ARBA00016244"/>
    </source>
</evidence>
<dbReference type="Proteomes" id="UP000658225">
    <property type="component" value="Unassembled WGS sequence"/>
</dbReference>
<evidence type="ECO:0000313" key="9">
    <source>
        <dbReference type="EMBL" id="MBE1555009.1"/>
    </source>
</evidence>
<sequence length="505" mass="54564">MRSTFMGLETGKRGMFTQQTGLYTVGHNLGNENTLGFSRQRVNMKTTTPFPGIGLSSGTSPGFIGTGVTAHSIERVRDVFVDRQYRQETNNFGYWESRSKAMEQIEDVMTVTSGAGLDKTLSLFWQSLQELAKEPANLGVRRVVVERGVDTAAVFNNMHKQLTDIRSGLKNEIEMSTSAINSIFKQIADLNDQIQRIEPNGYLPNDLYDSRDLLLDELSTYLPIEVSYTKSGGNALKIAEGPVTVSIKTNGASIEVVKGKDFATMASDLTGAGVNDYFNNYTFAGTGVTGGTINHGELVQGKGKMLSLVNSYGYAVDKGVYPEMLKNLNDMAKAFADGFNAIHSAGYEFEKDGTGNTPQAGNFFAPTTGAGDIKVLDAIKNDPKKIGASNAANEEGNGKNALLLAGMQSATLTIDGTNTTLTSFYDSLIGKLGVDAEQAKRFTTTSAISAIAVEKRRASISSVSKDEEMINMIKFQQAYNASARMITTIDETLDRIINGMGRVGQ</sequence>
<dbReference type="GO" id="GO:0005576">
    <property type="term" value="C:extracellular region"/>
    <property type="evidence" value="ECO:0007669"/>
    <property type="project" value="UniProtKB-SubCell"/>
</dbReference>
<dbReference type="Pfam" id="PF06429">
    <property type="entry name" value="Flg_bbr_C"/>
    <property type="match status" value="1"/>
</dbReference>
<dbReference type="AlphaFoldDB" id="A0A927MP53"/>
<comment type="caution">
    <text evidence="9">The sequence shown here is derived from an EMBL/GenBank/DDBJ whole genome shotgun (WGS) entry which is preliminary data.</text>
</comment>
<gene>
    <name evidence="9" type="ORF">H4683_002108</name>
</gene>